<evidence type="ECO:0000259" key="14">
    <source>
        <dbReference type="Pfam" id="PF20260"/>
    </source>
</evidence>
<evidence type="ECO:0000256" key="10">
    <source>
        <dbReference type="ARBA" id="ARBA00025699"/>
    </source>
</evidence>
<dbReference type="GO" id="GO:0070042">
    <property type="term" value="F:rRNA (uridine-N3-)-methyltransferase activity"/>
    <property type="evidence" value="ECO:0007669"/>
    <property type="project" value="TreeGrafter"/>
</dbReference>
<comment type="catalytic activity">
    <reaction evidence="11 12">
        <text>uridine(1498) in 16S rRNA + S-adenosyl-L-methionine = N(3)-methyluridine(1498) in 16S rRNA + S-adenosyl-L-homocysteine + H(+)</text>
        <dbReference type="Rhea" id="RHEA:42920"/>
        <dbReference type="Rhea" id="RHEA-COMP:10283"/>
        <dbReference type="Rhea" id="RHEA-COMP:10284"/>
        <dbReference type="ChEBI" id="CHEBI:15378"/>
        <dbReference type="ChEBI" id="CHEBI:57856"/>
        <dbReference type="ChEBI" id="CHEBI:59789"/>
        <dbReference type="ChEBI" id="CHEBI:65315"/>
        <dbReference type="ChEBI" id="CHEBI:74502"/>
        <dbReference type="EC" id="2.1.1.193"/>
    </reaction>
</comment>
<evidence type="ECO:0000256" key="11">
    <source>
        <dbReference type="ARBA" id="ARBA00047944"/>
    </source>
</evidence>
<dbReference type="EC" id="2.1.1.193" evidence="3 12"/>
<keyword evidence="8 12" id="KW-0808">Transferase</keyword>
<evidence type="ECO:0000256" key="1">
    <source>
        <dbReference type="ARBA" id="ARBA00004496"/>
    </source>
</evidence>
<feature type="domain" description="Ribosomal RNA small subunit methyltransferase E PUA-like" evidence="14">
    <location>
        <begin position="38"/>
        <end position="83"/>
    </location>
</feature>
<evidence type="ECO:0000256" key="12">
    <source>
        <dbReference type="PIRNR" id="PIRNR015601"/>
    </source>
</evidence>
<name>A0A5Q2Q879_9GAMM</name>
<dbReference type="GO" id="GO:0005737">
    <property type="term" value="C:cytoplasm"/>
    <property type="evidence" value="ECO:0007669"/>
    <property type="project" value="UniProtKB-SubCell"/>
</dbReference>
<dbReference type="PANTHER" id="PTHR30027:SF3">
    <property type="entry name" value="16S RRNA (URACIL(1498)-N(3))-METHYLTRANSFERASE"/>
    <property type="match status" value="1"/>
</dbReference>
<accession>A0A5Q2Q879</accession>
<dbReference type="PANTHER" id="PTHR30027">
    <property type="entry name" value="RIBOSOMAL RNA SMALL SUBUNIT METHYLTRANSFERASE E"/>
    <property type="match status" value="1"/>
</dbReference>
<evidence type="ECO:0000256" key="4">
    <source>
        <dbReference type="ARBA" id="ARBA00013673"/>
    </source>
</evidence>
<keyword evidence="5 12" id="KW-0963">Cytoplasm</keyword>
<evidence type="ECO:0000256" key="3">
    <source>
        <dbReference type="ARBA" id="ARBA00012328"/>
    </source>
</evidence>
<keyword evidence="9 12" id="KW-0949">S-adenosyl-L-methionine</keyword>
<dbReference type="GO" id="GO:0070475">
    <property type="term" value="P:rRNA base methylation"/>
    <property type="evidence" value="ECO:0007669"/>
    <property type="project" value="TreeGrafter"/>
</dbReference>
<evidence type="ECO:0000256" key="9">
    <source>
        <dbReference type="ARBA" id="ARBA00022691"/>
    </source>
</evidence>
<dbReference type="SUPFAM" id="SSF88697">
    <property type="entry name" value="PUA domain-like"/>
    <property type="match status" value="1"/>
</dbReference>
<evidence type="ECO:0000259" key="13">
    <source>
        <dbReference type="Pfam" id="PF04452"/>
    </source>
</evidence>
<evidence type="ECO:0000256" key="2">
    <source>
        <dbReference type="ARBA" id="ARBA00005528"/>
    </source>
</evidence>
<protein>
    <recommendedName>
        <fullName evidence="4 12">Ribosomal RNA small subunit methyltransferase E</fullName>
        <ecNumber evidence="3 12">2.1.1.193</ecNumber>
    </recommendedName>
</protein>
<evidence type="ECO:0000256" key="5">
    <source>
        <dbReference type="ARBA" id="ARBA00022490"/>
    </source>
</evidence>
<dbReference type="SUPFAM" id="SSF75217">
    <property type="entry name" value="alpha/beta knot"/>
    <property type="match status" value="1"/>
</dbReference>
<dbReference type="RefSeq" id="WP_153712747.1">
    <property type="nucleotide sequence ID" value="NZ_CP045871.1"/>
</dbReference>
<dbReference type="Gene3D" id="3.40.1280.10">
    <property type="match status" value="1"/>
</dbReference>
<feature type="domain" description="Ribosomal RNA small subunit methyltransferase E methyltransferase" evidence="13">
    <location>
        <begin position="92"/>
        <end position="251"/>
    </location>
</feature>
<dbReference type="Pfam" id="PF20260">
    <property type="entry name" value="PUA_4"/>
    <property type="match status" value="1"/>
</dbReference>
<evidence type="ECO:0000256" key="7">
    <source>
        <dbReference type="ARBA" id="ARBA00022603"/>
    </source>
</evidence>
<dbReference type="AlphaFoldDB" id="A0A5Q2Q879"/>
<comment type="similarity">
    <text evidence="2 12">Belongs to the RNA methyltransferase RsmE family.</text>
</comment>
<sequence length="259" mass="28371">MRFLRVVFMPAQWQVSRMNRIPRIFTHSAPQHSSALTLSGDDAHYLLNVLRVKPGQHLELFDGSGSVWPASVSERGRRDLTLALEPVLRVDNESPLDLTLELSVTKGERFEWALQKATELGARRIQPIISERSEARLSAERHSKREARWHSIIVSACEQSKRAVLPQLLPLSELTELASITAPTLGLVLAPGQGQAWPSQCPGSLRALIGPEGGLSDDEIAWAQAQGYQGIGLGSRILRAETAAVTVASLCQSRYGDLG</sequence>
<dbReference type="InterPro" id="IPR029026">
    <property type="entry name" value="tRNA_m1G_MTases_N"/>
</dbReference>
<dbReference type="KEGG" id="llp:GH975_01165"/>
<dbReference type="PIRSF" id="PIRSF015601">
    <property type="entry name" value="MTase_slr0722"/>
    <property type="match status" value="1"/>
</dbReference>
<proteinExistence type="inferred from homology"/>
<evidence type="ECO:0000256" key="6">
    <source>
        <dbReference type="ARBA" id="ARBA00022552"/>
    </source>
</evidence>
<keyword evidence="7 12" id="KW-0489">Methyltransferase</keyword>
<dbReference type="InterPro" id="IPR029028">
    <property type="entry name" value="Alpha/beta_knot_MTases"/>
</dbReference>
<evidence type="ECO:0000313" key="16">
    <source>
        <dbReference type="Proteomes" id="UP000388235"/>
    </source>
</evidence>
<dbReference type="Proteomes" id="UP000388235">
    <property type="component" value="Chromosome"/>
</dbReference>
<dbReference type="InterPro" id="IPR046886">
    <property type="entry name" value="RsmE_MTase_dom"/>
</dbReference>
<organism evidence="15 16">
    <name type="scientific">Litorivicinus lipolyticus</name>
    <dbReference type="NCBI Taxonomy" id="418701"/>
    <lineage>
        <taxon>Bacteria</taxon>
        <taxon>Pseudomonadati</taxon>
        <taxon>Pseudomonadota</taxon>
        <taxon>Gammaproteobacteria</taxon>
        <taxon>Oceanospirillales</taxon>
        <taxon>Litorivicinaceae</taxon>
        <taxon>Litorivicinus</taxon>
    </lineage>
</organism>
<dbReference type="Pfam" id="PF04452">
    <property type="entry name" value="Methyltrans_RNA"/>
    <property type="match status" value="1"/>
</dbReference>
<gene>
    <name evidence="15" type="ORF">GH975_01165</name>
</gene>
<dbReference type="EMBL" id="CP045871">
    <property type="protein sequence ID" value="QGG79243.1"/>
    <property type="molecule type" value="Genomic_DNA"/>
</dbReference>
<dbReference type="OrthoDB" id="9815641at2"/>
<comment type="function">
    <text evidence="10 12">Specifically methylates the N3 position of the uracil ring of uridine 1498 (m3U1498) in 16S rRNA. Acts on the fully assembled 30S ribosomal subunit.</text>
</comment>
<dbReference type="InterPro" id="IPR046887">
    <property type="entry name" value="RsmE_PUA-like"/>
</dbReference>
<dbReference type="NCBIfam" id="NF008692">
    <property type="entry name" value="PRK11713.1-5"/>
    <property type="match status" value="1"/>
</dbReference>
<dbReference type="CDD" id="cd18084">
    <property type="entry name" value="RsmE-like"/>
    <property type="match status" value="1"/>
</dbReference>
<dbReference type="InterPro" id="IPR015947">
    <property type="entry name" value="PUA-like_sf"/>
</dbReference>
<evidence type="ECO:0000256" key="8">
    <source>
        <dbReference type="ARBA" id="ARBA00022679"/>
    </source>
</evidence>
<reference evidence="15 16" key="1">
    <citation type="submission" date="2019-11" db="EMBL/GenBank/DDBJ databases">
        <authorList>
            <person name="Khan S.A."/>
            <person name="Jeon C.O."/>
            <person name="Chun B.H."/>
        </authorList>
    </citation>
    <scope>NUCLEOTIDE SEQUENCE [LARGE SCALE GENOMIC DNA]</scope>
    <source>
        <strain evidence="15 16">IMCC 1097</strain>
    </source>
</reference>
<evidence type="ECO:0000313" key="15">
    <source>
        <dbReference type="EMBL" id="QGG79243.1"/>
    </source>
</evidence>
<keyword evidence="6 12" id="KW-0698">rRNA processing</keyword>
<comment type="subcellular location">
    <subcellularLocation>
        <location evidence="1 12">Cytoplasm</location>
    </subcellularLocation>
</comment>
<dbReference type="NCBIfam" id="TIGR00046">
    <property type="entry name" value="RsmE family RNA methyltransferase"/>
    <property type="match status" value="1"/>
</dbReference>
<keyword evidence="16" id="KW-1185">Reference proteome</keyword>
<dbReference type="InterPro" id="IPR006700">
    <property type="entry name" value="RsmE"/>
</dbReference>